<evidence type="ECO:0000313" key="2">
    <source>
        <dbReference type="EMBL" id="GES36331.1"/>
    </source>
</evidence>
<dbReference type="EMBL" id="BLAH01000060">
    <property type="protein sequence ID" value="GES36331.1"/>
    <property type="molecule type" value="Genomic_DNA"/>
</dbReference>
<dbReference type="Proteomes" id="UP000325466">
    <property type="component" value="Unassembled WGS sequence"/>
</dbReference>
<feature type="region of interest" description="Disordered" evidence="1">
    <location>
        <begin position="1"/>
        <end position="54"/>
    </location>
</feature>
<accession>A0ABQ0YIM4</accession>
<organism evidence="2 3">
    <name type="scientific">Rhodococcus aetherivorans</name>
    <dbReference type="NCBI Taxonomy" id="191292"/>
    <lineage>
        <taxon>Bacteria</taxon>
        <taxon>Bacillati</taxon>
        <taxon>Actinomycetota</taxon>
        <taxon>Actinomycetes</taxon>
        <taxon>Mycobacteriales</taxon>
        <taxon>Nocardiaceae</taxon>
        <taxon>Rhodococcus</taxon>
    </lineage>
</organism>
<feature type="compositionally biased region" description="Low complexity" evidence="1">
    <location>
        <begin position="1"/>
        <end position="14"/>
    </location>
</feature>
<comment type="caution">
    <text evidence="2">The sequence shown here is derived from an EMBL/GenBank/DDBJ whole genome shotgun (WGS) entry which is preliminary data.</text>
</comment>
<name>A0ABQ0YIM4_9NOCA</name>
<protein>
    <submittedName>
        <fullName evidence="2">Uncharacterized protein</fullName>
    </submittedName>
</protein>
<evidence type="ECO:0000313" key="3">
    <source>
        <dbReference type="Proteomes" id="UP000325466"/>
    </source>
</evidence>
<keyword evidence="3" id="KW-1185">Reference proteome</keyword>
<sequence>MGQAIGRQGVSSGSDGRRVRRHEVPKKSSGGPAPAQNRRVRDRAVSAATAGGRG</sequence>
<evidence type="ECO:0000256" key="1">
    <source>
        <dbReference type="SAM" id="MobiDB-lite"/>
    </source>
</evidence>
<reference evidence="2 3" key="1">
    <citation type="journal article" date="2018" name="Biodegradation">
        <title>1,4-Dioxane degradation characteristics of Rhodococcus aetherivorans JCM 14343.</title>
        <authorList>
            <person name="Inoue D."/>
            <person name="Tsunoda T."/>
            <person name="Yamamoto N."/>
            <person name="Ike M."/>
            <person name="Sei K."/>
        </authorList>
    </citation>
    <scope>NUCLEOTIDE SEQUENCE [LARGE SCALE GENOMIC DNA]</scope>
    <source>
        <strain evidence="2 3">JCM 14343</strain>
    </source>
</reference>
<gene>
    <name evidence="2" type="ORF">RAJCM14343_1582</name>
</gene>
<proteinExistence type="predicted"/>